<feature type="transmembrane region" description="Helical" evidence="1">
    <location>
        <begin position="34"/>
        <end position="56"/>
    </location>
</feature>
<evidence type="ECO:0000313" key="2">
    <source>
        <dbReference type="EMBL" id="OIQ95815.1"/>
    </source>
</evidence>
<proteinExistence type="predicted"/>
<keyword evidence="1" id="KW-1133">Transmembrane helix</keyword>
<keyword evidence="1" id="KW-0812">Transmembrane</keyword>
<keyword evidence="1" id="KW-0472">Membrane</keyword>
<organism evidence="2">
    <name type="scientific">mine drainage metagenome</name>
    <dbReference type="NCBI Taxonomy" id="410659"/>
    <lineage>
        <taxon>unclassified sequences</taxon>
        <taxon>metagenomes</taxon>
        <taxon>ecological metagenomes</taxon>
    </lineage>
</organism>
<protein>
    <submittedName>
        <fullName evidence="2">Uncharacterized protein</fullName>
    </submittedName>
</protein>
<sequence>MDDGADGCDSLAAAGYRAKRHNVRLMNIADFFRATLKVFAGIAVMLVMYLVVARWLGSA</sequence>
<name>A0A1J5RV12_9ZZZZ</name>
<reference evidence="2" key="1">
    <citation type="submission" date="2016-10" db="EMBL/GenBank/DDBJ databases">
        <title>Sequence of Gallionella enrichment culture.</title>
        <authorList>
            <person name="Poehlein A."/>
            <person name="Muehling M."/>
            <person name="Daniel R."/>
        </authorList>
    </citation>
    <scope>NUCLEOTIDE SEQUENCE</scope>
</reference>
<dbReference type="EMBL" id="MLJW01000159">
    <property type="protein sequence ID" value="OIQ95815.1"/>
    <property type="molecule type" value="Genomic_DNA"/>
</dbReference>
<gene>
    <name evidence="2" type="ORF">GALL_221570</name>
</gene>
<comment type="caution">
    <text evidence="2">The sequence shown here is derived from an EMBL/GenBank/DDBJ whole genome shotgun (WGS) entry which is preliminary data.</text>
</comment>
<evidence type="ECO:0000256" key="1">
    <source>
        <dbReference type="SAM" id="Phobius"/>
    </source>
</evidence>
<dbReference type="AlphaFoldDB" id="A0A1J5RV12"/>
<accession>A0A1J5RV12</accession>